<dbReference type="EMBL" id="JXLC01000050">
    <property type="protein sequence ID" value="OJG84400.1"/>
    <property type="molecule type" value="Genomic_DNA"/>
</dbReference>
<gene>
    <name evidence="2" type="ORF">RV15_GL003093</name>
</gene>
<feature type="region of interest" description="Disordered" evidence="1">
    <location>
        <begin position="43"/>
        <end position="135"/>
    </location>
</feature>
<dbReference type="Proteomes" id="UP000183039">
    <property type="component" value="Unassembled WGS sequence"/>
</dbReference>
<organism evidence="2 3">
    <name type="scientific">Enterococcus silesiacus</name>
    <dbReference type="NCBI Taxonomy" id="332949"/>
    <lineage>
        <taxon>Bacteria</taxon>
        <taxon>Bacillati</taxon>
        <taxon>Bacillota</taxon>
        <taxon>Bacilli</taxon>
        <taxon>Lactobacillales</taxon>
        <taxon>Enterococcaceae</taxon>
        <taxon>Enterococcus</taxon>
    </lineage>
</organism>
<evidence type="ECO:0000256" key="1">
    <source>
        <dbReference type="SAM" id="MobiDB-lite"/>
    </source>
</evidence>
<name>A0AA91GCZ0_9ENTE</name>
<feature type="compositionally biased region" description="Acidic residues" evidence="1">
    <location>
        <begin position="56"/>
        <end position="67"/>
    </location>
</feature>
<accession>A0AA91GCZ0</accession>
<dbReference type="RefSeq" id="WP_217265842.1">
    <property type="nucleotide sequence ID" value="NZ_JXLC01000050.1"/>
</dbReference>
<sequence length="135" mass="14773">MKNETLFIPGGGALGLLGKAKNTLDWAKNAVSIGKIFQSASEALGGSADDRSWNSDGEDLNDVDENNLPDGWTATNHNGRVHIRDGNGKIRVRVDPPDKVTNYDHKHYFDKNDNPLDENGNIVDKKSPDAHIPLK</sequence>
<reference evidence="2 3" key="1">
    <citation type="submission" date="2014-12" db="EMBL/GenBank/DDBJ databases">
        <title>Draft genome sequences of 29 type strains of Enterococci.</title>
        <authorList>
            <person name="Zhong Z."/>
            <person name="Sun Z."/>
            <person name="Liu W."/>
            <person name="Zhang W."/>
            <person name="Zhang H."/>
        </authorList>
    </citation>
    <scope>NUCLEOTIDE SEQUENCE [LARGE SCALE GENOMIC DNA]</scope>
    <source>
        <strain evidence="2 3">DSM 22801</strain>
    </source>
</reference>
<comment type="caution">
    <text evidence="2">The sequence shown here is derived from an EMBL/GenBank/DDBJ whole genome shotgun (WGS) entry which is preliminary data.</text>
</comment>
<dbReference type="AlphaFoldDB" id="A0AA91GCZ0"/>
<feature type="compositionally biased region" description="Basic and acidic residues" evidence="1">
    <location>
        <begin position="82"/>
        <end position="114"/>
    </location>
</feature>
<evidence type="ECO:0000313" key="3">
    <source>
        <dbReference type="Proteomes" id="UP000183039"/>
    </source>
</evidence>
<proteinExistence type="predicted"/>
<evidence type="ECO:0000313" key="2">
    <source>
        <dbReference type="EMBL" id="OJG84400.1"/>
    </source>
</evidence>
<protein>
    <submittedName>
        <fullName evidence="2">Uncharacterized protein</fullName>
    </submittedName>
</protein>